<dbReference type="EMBL" id="CP003169">
    <property type="protein sequence ID" value="AEV70831.1"/>
    <property type="molecule type" value="Genomic_DNA"/>
</dbReference>
<feature type="transmembrane region" description="Helical" evidence="1">
    <location>
        <begin position="20"/>
        <end position="43"/>
    </location>
</feature>
<keyword evidence="1" id="KW-1133">Transmembrane helix</keyword>
<dbReference type="STRING" id="710685.MycrhN_0185"/>
<dbReference type="eggNOG" id="ENOG50347YG">
    <property type="taxonomic scope" value="Bacteria"/>
</dbReference>
<accession>G8RHM9</accession>
<feature type="transmembrane region" description="Helical" evidence="1">
    <location>
        <begin position="80"/>
        <end position="100"/>
    </location>
</feature>
<name>G8RHM9_MYCRN</name>
<protein>
    <recommendedName>
        <fullName evidence="4">Transmembrane protein</fullName>
    </recommendedName>
</protein>
<evidence type="ECO:0000313" key="2">
    <source>
        <dbReference type="EMBL" id="AEV70831.1"/>
    </source>
</evidence>
<keyword evidence="3" id="KW-1185">Reference proteome</keyword>
<organism evidence="2 3">
    <name type="scientific">Mycolicibacterium rhodesiae (strain NBB3)</name>
    <name type="common">Mycobacterium rhodesiae</name>
    <dbReference type="NCBI Taxonomy" id="710685"/>
    <lineage>
        <taxon>Bacteria</taxon>
        <taxon>Bacillati</taxon>
        <taxon>Actinomycetota</taxon>
        <taxon>Actinomycetes</taxon>
        <taxon>Mycobacteriales</taxon>
        <taxon>Mycobacteriaceae</taxon>
        <taxon>Mycolicibacterium</taxon>
    </lineage>
</organism>
<evidence type="ECO:0000313" key="3">
    <source>
        <dbReference type="Proteomes" id="UP000005442"/>
    </source>
</evidence>
<keyword evidence="1" id="KW-0812">Transmembrane</keyword>
<dbReference type="AlphaFoldDB" id="G8RHM9"/>
<sequence>MRTDMTTNDVEKRWHDPGAFRAASVYVASIIAVAGLAFILFLLIGRAVPLSALGTPIVLLVGAIAASIKTYKVWRAGGTWPIWQGAGWLVLTLMLVSLSIPEMAFSR</sequence>
<reference evidence="2 3" key="1">
    <citation type="submission" date="2011-12" db="EMBL/GenBank/DDBJ databases">
        <title>Complete sequence of Mycobacterium rhodesiae NBB3.</title>
        <authorList>
            <consortium name="US DOE Joint Genome Institute"/>
            <person name="Lucas S."/>
            <person name="Han J."/>
            <person name="Lapidus A."/>
            <person name="Cheng J.-F."/>
            <person name="Goodwin L."/>
            <person name="Pitluck S."/>
            <person name="Peters L."/>
            <person name="Mikhailova N."/>
            <person name="Gu W."/>
            <person name="Detter J.C."/>
            <person name="Han C."/>
            <person name="Tapia R."/>
            <person name="Land M."/>
            <person name="Hauser L."/>
            <person name="Kyrpides N."/>
            <person name="Ivanova N."/>
            <person name="Pagani I."/>
            <person name="Mattes T."/>
            <person name="Holmes A."/>
            <person name="Rutledge P."/>
            <person name="Paulsen I."/>
            <person name="Coleman N."/>
            <person name="Woyke T."/>
        </authorList>
    </citation>
    <scope>NUCLEOTIDE SEQUENCE [LARGE SCALE GENOMIC DNA]</scope>
    <source>
        <strain evidence="2 3">NBB3</strain>
    </source>
</reference>
<proteinExistence type="predicted"/>
<dbReference type="KEGG" id="mrh:MycrhN_0185"/>
<dbReference type="Proteomes" id="UP000005442">
    <property type="component" value="Chromosome"/>
</dbReference>
<gene>
    <name evidence="2" type="ordered locus">MycrhN_0185</name>
</gene>
<evidence type="ECO:0008006" key="4">
    <source>
        <dbReference type="Google" id="ProtNLM"/>
    </source>
</evidence>
<keyword evidence="1" id="KW-0472">Membrane</keyword>
<dbReference type="HOGENOM" id="CLU_153180_0_0_11"/>
<feature type="transmembrane region" description="Helical" evidence="1">
    <location>
        <begin position="50"/>
        <end position="68"/>
    </location>
</feature>
<evidence type="ECO:0000256" key="1">
    <source>
        <dbReference type="SAM" id="Phobius"/>
    </source>
</evidence>